<accession>A0A9W5RE39</accession>
<evidence type="ECO:0000256" key="2">
    <source>
        <dbReference type="SAM" id="Phobius"/>
    </source>
</evidence>
<evidence type="ECO:0000313" key="3">
    <source>
        <dbReference type="EMBL" id="EPD30646.1"/>
    </source>
</evidence>
<comment type="caution">
    <text evidence="3">The sequence shown here is derived from an EMBL/GenBank/DDBJ whole genome shotgun (WGS) entry which is preliminary data.</text>
</comment>
<reference evidence="3 4" key="1">
    <citation type="submission" date="2013-05" db="EMBL/GenBank/DDBJ databases">
        <title>The Genome Sequence of Actinomyces europaeus ACS-120-V-COL10B.</title>
        <authorList>
            <consortium name="The Broad Institute Genomics Platform"/>
            <person name="Earl A."/>
            <person name="Ward D."/>
            <person name="Feldgarden M."/>
            <person name="Gevers D."/>
            <person name="Saerens B."/>
            <person name="Vaneechoutte M."/>
            <person name="Walker B."/>
            <person name="Young S."/>
            <person name="Zeng Q."/>
            <person name="Gargeya S."/>
            <person name="Fitzgerald M."/>
            <person name="Haas B."/>
            <person name="Abouelleil A."/>
            <person name="Allen A.W."/>
            <person name="Alvarado L."/>
            <person name="Arachchi H.M."/>
            <person name="Berlin A.M."/>
            <person name="Chapman S.B."/>
            <person name="Gainer-Dewar J."/>
            <person name="Goldberg J."/>
            <person name="Griggs A."/>
            <person name="Gujja S."/>
            <person name="Hansen M."/>
            <person name="Howarth C."/>
            <person name="Imamovic A."/>
            <person name="Ireland A."/>
            <person name="Larimer J."/>
            <person name="McCowan C."/>
            <person name="Murphy C."/>
            <person name="Pearson M."/>
            <person name="Poon T.W."/>
            <person name="Priest M."/>
            <person name="Roberts A."/>
            <person name="Saif S."/>
            <person name="Shea T."/>
            <person name="Sisk P."/>
            <person name="Sykes S."/>
            <person name="Wortman J."/>
            <person name="Nusbaum C."/>
            <person name="Birren B."/>
        </authorList>
    </citation>
    <scope>NUCLEOTIDE SEQUENCE [LARGE SCALE GENOMIC DNA]</scope>
    <source>
        <strain evidence="3 4">ACS-120-V-Col10b</strain>
    </source>
</reference>
<dbReference type="AlphaFoldDB" id="A0A9W5RE39"/>
<feature type="transmembrane region" description="Helical" evidence="2">
    <location>
        <begin position="90"/>
        <end position="110"/>
    </location>
</feature>
<dbReference type="RefSeq" id="WP_016443758.1">
    <property type="nucleotide sequence ID" value="NZ_KE150266.1"/>
</dbReference>
<sequence>MADQNRPEGWIHNWEPNKDDSGSRPHIYEAQRSPDGSFHISEGEDEVAHTKRMTRNIATVPGRILVDLALLSAGITTLLGIIGISAYGSWGFWIPTILGIAGLAVTLFFAMRRRQLQEAFARSGPRQVFEESSALARPGSKRDTYADLQDMAEKEGAKIKRAREEFSSRSARFFPRIEALQRAMQQMVDPSYDAVWLQIDIRPTLAAFLATVLVIPIGGFLIVVTAMALLLAG</sequence>
<keyword evidence="2" id="KW-0472">Membrane</keyword>
<organism evidence="3 4">
    <name type="scientific">Gleimia europaea ACS-120-V-Col10b</name>
    <dbReference type="NCBI Taxonomy" id="883069"/>
    <lineage>
        <taxon>Bacteria</taxon>
        <taxon>Bacillati</taxon>
        <taxon>Actinomycetota</taxon>
        <taxon>Actinomycetes</taxon>
        <taxon>Actinomycetales</taxon>
        <taxon>Actinomycetaceae</taxon>
        <taxon>Gleimia</taxon>
    </lineage>
</organism>
<keyword evidence="2" id="KW-1133">Transmembrane helix</keyword>
<dbReference type="Proteomes" id="UP000014387">
    <property type="component" value="Unassembled WGS sequence"/>
</dbReference>
<keyword evidence="4" id="KW-1185">Reference proteome</keyword>
<evidence type="ECO:0000256" key="1">
    <source>
        <dbReference type="SAM" id="MobiDB-lite"/>
    </source>
</evidence>
<feature type="transmembrane region" description="Helical" evidence="2">
    <location>
        <begin position="205"/>
        <end position="232"/>
    </location>
</feature>
<proteinExistence type="predicted"/>
<dbReference type="EMBL" id="AGWN01000001">
    <property type="protein sequence ID" value="EPD30646.1"/>
    <property type="molecule type" value="Genomic_DNA"/>
</dbReference>
<feature type="region of interest" description="Disordered" evidence="1">
    <location>
        <begin position="1"/>
        <end position="36"/>
    </location>
</feature>
<name>A0A9W5RE39_9ACTO</name>
<feature type="transmembrane region" description="Helical" evidence="2">
    <location>
        <begin position="64"/>
        <end position="84"/>
    </location>
</feature>
<keyword evidence="2" id="KW-0812">Transmembrane</keyword>
<feature type="compositionally biased region" description="Basic and acidic residues" evidence="1">
    <location>
        <begin position="15"/>
        <end position="29"/>
    </location>
</feature>
<dbReference type="OrthoDB" id="3268921at2"/>
<evidence type="ECO:0000313" key="4">
    <source>
        <dbReference type="Proteomes" id="UP000014387"/>
    </source>
</evidence>
<gene>
    <name evidence="3" type="ORF">HMPREF9238_00394</name>
</gene>
<protein>
    <submittedName>
        <fullName evidence="3">Uncharacterized protein</fullName>
    </submittedName>
</protein>